<evidence type="ECO:0000256" key="3">
    <source>
        <dbReference type="ARBA" id="ARBA00023163"/>
    </source>
</evidence>
<dbReference type="PANTHER" id="PTHR30055">
    <property type="entry name" value="HTH-TYPE TRANSCRIPTIONAL REGULATOR RUTR"/>
    <property type="match status" value="1"/>
</dbReference>
<dbReference type="Proteomes" id="UP001017257">
    <property type="component" value="Chromosome"/>
</dbReference>
<dbReference type="Gene3D" id="1.10.357.10">
    <property type="entry name" value="Tetracycline Repressor, domain 2"/>
    <property type="match status" value="1"/>
</dbReference>
<dbReference type="SUPFAM" id="SSF46689">
    <property type="entry name" value="Homeodomain-like"/>
    <property type="match status" value="1"/>
</dbReference>
<dbReference type="Pfam" id="PF00440">
    <property type="entry name" value="TetR_N"/>
    <property type="match status" value="1"/>
</dbReference>
<name>A0ABY5RST7_9HYPH</name>
<reference evidence="6" key="1">
    <citation type="submission" date="2022-08" db="EMBL/GenBank/DDBJ databases">
        <title>Microvirga terrae sp. nov., isolated from soil.</title>
        <authorList>
            <person name="Kim K.H."/>
            <person name="Seo Y.L."/>
            <person name="Kim J.M."/>
            <person name="Lee J.K."/>
            <person name="Han D.M."/>
            <person name="Jeon C.O."/>
        </authorList>
    </citation>
    <scope>NUCLEOTIDE SEQUENCE</scope>
    <source>
        <strain evidence="6">R24</strain>
    </source>
</reference>
<dbReference type="EMBL" id="CP102845">
    <property type="protein sequence ID" value="UVF19384.1"/>
    <property type="molecule type" value="Genomic_DNA"/>
</dbReference>
<dbReference type="InterPro" id="IPR009057">
    <property type="entry name" value="Homeodomain-like_sf"/>
</dbReference>
<dbReference type="Pfam" id="PF17937">
    <property type="entry name" value="TetR_C_28"/>
    <property type="match status" value="1"/>
</dbReference>
<keyword evidence="3" id="KW-0804">Transcription</keyword>
<dbReference type="PROSITE" id="PS50977">
    <property type="entry name" value="HTH_TETR_2"/>
    <property type="match status" value="1"/>
</dbReference>
<evidence type="ECO:0000256" key="4">
    <source>
        <dbReference type="PROSITE-ProRule" id="PRU00335"/>
    </source>
</evidence>
<evidence type="ECO:0000256" key="1">
    <source>
        <dbReference type="ARBA" id="ARBA00023015"/>
    </source>
</evidence>
<dbReference type="InterPro" id="IPR041479">
    <property type="entry name" value="TetR_CgmR_C"/>
</dbReference>
<feature type="DNA-binding region" description="H-T-H motif" evidence="4">
    <location>
        <begin position="33"/>
        <end position="52"/>
    </location>
</feature>
<feature type="domain" description="HTH tetR-type" evidence="5">
    <location>
        <begin position="10"/>
        <end position="70"/>
    </location>
</feature>
<keyword evidence="7" id="KW-1185">Reference proteome</keyword>
<keyword evidence="2 4" id="KW-0238">DNA-binding</keyword>
<dbReference type="InterPro" id="IPR050109">
    <property type="entry name" value="HTH-type_TetR-like_transc_reg"/>
</dbReference>
<evidence type="ECO:0000313" key="7">
    <source>
        <dbReference type="Proteomes" id="UP001017257"/>
    </source>
</evidence>
<gene>
    <name evidence="6" type="ORF">HPT29_023670</name>
</gene>
<accession>A0ABY5RST7</accession>
<evidence type="ECO:0000256" key="2">
    <source>
        <dbReference type="ARBA" id="ARBA00023125"/>
    </source>
</evidence>
<dbReference type="PRINTS" id="PR00455">
    <property type="entry name" value="HTHTETR"/>
</dbReference>
<evidence type="ECO:0000259" key="5">
    <source>
        <dbReference type="PROSITE" id="PS50977"/>
    </source>
</evidence>
<sequence length="190" mass="20596">MLFSCTRGRKSSREKILDAAAELVGEIGAGRLTLDAVAERAGLSKGGLLYNFPTKDALLQAMIQRMIDQVAFEKDALRKQAGPGPNREARVVTKTLLNFCCGGKMQDMATGMMAATAENPSLLDPVRQVISTTLEQLKANSDDLDSALLGWLATEGLSSLEMHKLSPFSEEDRERIVKAIDRLVSKGIAE</sequence>
<dbReference type="InterPro" id="IPR001647">
    <property type="entry name" value="HTH_TetR"/>
</dbReference>
<proteinExistence type="predicted"/>
<dbReference type="RefSeq" id="WP_173949421.1">
    <property type="nucleotide sequence ID" value="NZ_CP102845.1"/>
</dbReference>
<dbReference type="PANTHER" id="PTHR30055:SF234">
    <property type="entry name" value="HTH-TYPE TRANSCRIPTIONAL REGULATOR BETI"/>
    <property type="match status" value="1"/>
</dbReference>
<protein>
    <submittedName>
        <fullName evidence="6">TetR/AcrR family transcriptional regulator</fullName>
    </submittedName>
</protein>
<keyword evidence="1" id="KW-0805">Transcription regulation</keyword>
<organism evidence="6 7">
    <name type="scientific">Microvirga terrae</name>
    <dbReference type="NCBI Taxonomy" id="2740529"/>
    <lineage>
        <taxon>Bacteria</taxon>
        <taxon>Pseudomonadati</taxon>
        <taxon>Pseudomonadota</taxon>
        <taxon>Alphaproteobacteria</taxon>
        <taxon>Hyphomicrobiales</taxon>
        <taxon>Methylobacteriaceae</taxon>
        <taxon>Microvirga</taxon>
    </lineage>
</organism>
<evidence type="ECO:0000313" key="6">
    <source>
        <dbReference type="EMBL" id="UVF19384.1"/>
    </source>
</evidence>